<name>A0A973A999_9GAMM</name>
<dbReference type="EMBL" id="JABMOJ010000348">
    <property type="protein sequence ID" value="NQV65563.1"/>
    <property type="molecule type" value="Genomic_DNA"/>
</dbReference>
<evidence type="ECO:0000313" key="2">
    <source>
        <dbReference type="Proteomes" id="UP000754644"/>
    </source>
</evidence>
<dbReference type="Proteomes" id="UP000754644">
    <property type="component" value="Unassembled WGS sequence"/>
</dbReference>
<comment type="caution">
    <text evidence="1">The sequence shown here is derived from an EMBL/GenBank/DDBJ whole genome shotgun (WGS) entry which is preliminary data.</text>
</comment>
<protein>
    <submittedName>
        <fullName evidence="1">Uncharacterized protein</fullName>
    </submittedName>
</protein>
<organism evidence="1 2">
    <name type="scientific">SAR86 cluster bacterium</name>
    <dbReference type="NCBI Taxonomy" id="2030880"/>
    <lineage>
        <taxon>Bacteria</taxon>
        <taxon>Pseudomonadati</taxon>
        <taxon>Pseudomonadota</taxon>
        <taxon>Gammaproteobacteria</taxon>
        <taxon>SAR86 cluster</taxon>
    </lineage>
</organism>
<reference evidence="1" key="1">
    <citation type="submission" date="2020-05" db="EMBL/GenBank/DDBJ databases">
        <title>Sulfur intermediates as new biogeochemical hubs in an aquatic model microbial ecosystem.</title>
        <authorList>
            <person name="Vigneron A."/>
        </authorList>
    </citation>
    <scope>NUCLEOTIDE SEQUENCE</scope>
    <source>
        <strain evidence="1">Bin.250</strain>
    </source>
</reference>
<proteinExistence type="predicted"/>
<evidence type="ECO:0000313" key="1">
    <source>
        <dbReference type="EMBL" id="NQV65563.1"/>
    </source>
</evidence>
<sequence length="79" mass="8914">MTEPISDLMENPRIVMFNRCLAKVACWLWVIDAKAQQWLATNLRADSALSLKLTINVPDNAPEIQNQYRQFAGLGVITP</sequence>
<accession>A0A973A999</accession>
<gene>
    <name evidence="1" type="ORF">HQ497_09375</name>
</gene>
<dbReference type="AlphaFoldDB" id="A0A973A999"/>